<proteinExistence type="predicted"/>
<protein>
    <submittedName>
        <fullName evidence="1">Uncharacterized protein</fullName>
    </submittedName>
</protein>
<accession>A0ABD0M944</accession>
<dbReference type="AlphaFoldDB" id="A0ABD0M944"/>
<dbReference type="EMBL" id="JACVVK020000002">
    <property type="protein sequence ID" value="KAK7508349.1"/>
    <property type="molecule type" value="Genomic_DNA"/>
</dbReference>
<keyword evidence="2" id="KW-1185">Reference proteome</keyword>
<organism evidence="1 2">
    <name type="scientific">Batillaria attramentaria</name>
    <dbReference type="NCBI Taxonomy" id="370345"/>
    <lineage>
        <taxon>Eukaryota</taxon>
        <taxon>Metazoa</taxon>
        <taxon>Spiralia</taxon>
        <taxon>Lophotrochozoa</taxon>
        <taxon>Mollusca</taxon>
        <taxon>Gastropoda</taxon>
        <taxon>Caenogastropoda</taxon>
        <taxon>Sorbeoconcha</taxon>
        <taxon>Cerithioidea</taxon>
        <taxon>Batillariidae</taxon>
        <taxon>Batillaria</taxon>
    </lineage>
</organism>
<name>A0ABD0M944_9CAEN</name>
<evidence type="ECO:0000313" key="2">
    <source>
        <dbReference type="Proteomes" id="UP001519460"/>
    </source>
</evidence>
<comment type="caution">
    <text evidence="1">The sequence shown here is derived from an EMBL/GenBank/DDBJ whole genome shotgun (WGS) entry which is preliminary data.</text>
</comment>
<evidence type="ECO:0000313" key="1">
    <source>
        <dbReference type="EMBL" id="KAK7508349.1"/>
    </source>
</evidence>
<dbReference type="Proteomes" id="UP001519460">
    <property type="component" value="Unassembled WGS sequence"/>
</dbReference>
<sequence length="104" mass="11774">MNMEGQHLTTVFVFARNGGDNGNYCNNHTFSFRAMQLKILGISAHFYPNILKLQEHQITNVRVRYADEMYAVIQKSIPTADAAGKRCRSSQAAHCPDVEDVRMI</sequence>
<reference evidence="1 2" key="1">
    <citation type="journal article" date="2023" name="Sci. Data">
        <title>Genome assembly of the Korean intertidal mud-creeper Batillaria attramentaria.</title>
        <authorList>
            <person name="Patra A.K."/>
            <person name="Ho P.T."/>
            <person name="Jun S."/>
            <person name="Lee S.J."/>
            <person name="Kim Y."/>
            <person name="Won Y.J."/>
        </authorList>
    </citation>
    <scope>NUCLEOTIDE SEQUENCE [LARGE SCALE GENOMIC DNA]</scope>
    <source>
        <strain evidence="1">Wonlab-2016</strain>
    </source>
</reference>
<gene>
    <name evidence="1" type="ORF">BaRGS_00000588</name>
</gene>